<dbReference type="PROSITE" id="PS00012">
    <property type="entry name" value="PHOSPHOPANTETHEINE"/>
    <property type="match status" value="1"/>
</dbReference>
<dbReference type="SUPFAM" id="SSF53901">
    <property type="entry name" value="Thiolase-like"/>
    <property type="match status" value="1"/>
</dbReference>
<dbReference type="Gene3D" id="3.10.129.110">
    <property type="entry name" value="Polyketide synthase dehydratase"/>
    <property type="match status" value="1"/>
</dbReference>
<dbReference type="Gene3D" id="3.90.180.10">
    <property type="entry name" value="Medium-chain alcohol dehydrogenases, catalytic domain"/>
    <property type="match status" value="1"/>
</dbReference>
<evidence type="ECO:0000256" key="6">
    <source>
        <dbReference type="ARBA" id="ARBA00023002"/>
    </source>
</evidence>
<feature type="compositionally biased region" description="Low complexity" evidence="10">
    <location>
        <begin position="472"/>
        <end position="487"/>
    </location>
</feature>
<dbReference type="Pfam" id="PF08659">
    <property type="entry name" value="KR"/>
    <property type="match status" value="1"/>
</dbReference>
<dbReference type="InterPro" id="IPR013968">
    <property type="entry name" value="PKS_KR"/>
</dbReference>
<dbReference type="InterPro" id="IPR020843">
    <property type="entry name" value="ER"/>
</dbReference>
<dbReference type="GO" id="GO:0004312">
    <property type="term" value="F:fatty acid synthase activity"/>
    <property type="evidence" value="ECO:0007669"/>
    <property type="project" value="TreeGrafter"/>
</dbReference>
<dbReference type="CDD" id="cd00833">
    <property type="entry name" value="PKS"/>
    <property type="match status" value="1"/>
</dbReference>
<reference evidence="15" key="1">
    <citation type="journal article" date="2014" name="Genome Announc.">
        <title>Genome sequence and annotation of Acremonium chrysogenum, producer of the beta-lactam antibiotic cephalosporin C.</title>
        <authorList>
            <person name="Terfehr D."/>
            <person name="Dahlmann T.A."/>
            <person name="Specht T."/>
            <person name="Zadra I."/>
            <person name="Kuernsteiner H."/>
            <person name="Kueck U."/>
        </authorList>
    </citation>
    <scope>NUCLEOTIDE SEQUENCE [LARGE SCALE GENOMIC DNA]</scope>
    <source>
        <strain evidence="15">ATCC 11550 / CBS 779.69 / DSM 880 / IAM 14645 / JCM 23072 / IMI 49137</strain>
    </source>
</reference>
<keyword evidence="2" id="KW-0597">Phosphoprotein</keyword>
<proteinExistence type="predicted"/>
<evidence type="ECO:0000259" key="12">
    <source>
        <dbReference type="PROSITE" id="PS52004"/>
    </source>
</evidence>
<dbReference type="Gene3D" id="3.40.366.10">
    <property type="entry name" value="Malonyl-Coenzyme A Acyl Carrier Protein, domain 2"/>
    <property type="match status" value="1"/>
</dbReference>
<dbReference type="InterPro" id="IPR036736">
    <property type="entry name" value="ACP-like_sf"/>
</dbReference>
<keyword evidence="7" id="KW-0511">Multifunctional enzyme</keyword>
<feature type="region of interest" description="Disordered" evidence="10">
    <location>
        <begin position="459"/>
        <end position="490"/>
    </location>
</feature>
<feature type="active site" description="Proton donor; for dehydratase activity" evidence="9">
    <location>
        <position position="1143"/>
    </location>
</feature>
<dbReference type="Pfam" id="PF23114">
    <property type="entry name" value="NAD-bd_HRPKS_sdrA"/>
    <property type="match status" value="1"/>
</dbReference>
<evidence type="ECO:0000313" key="15">
    <source>
        <dbReference type="Proteomes" id="UP000029964"/>
    </source>
</evidence>
<dbReference type="SMART" id="SM00826">
    <property type="entry name" value="PKS_DH"/>
    <property type="match status" value="1"/>
</dbReference>
<evidence type="ECO:0000259" key="13">
    <source>
        <dbReference type="PROSITE" id="PS52019"/>
    </source>
</evidence>
<dbReference type="STRING" id="857340.A0A086T7R1"/>
<keyword evidence="1" id="KW-0596">Phosphopantetheine</keyword>
<dbReference type="PROSITE" id="PS52019">
    <property type="entry name" value="PKS_MFAS_DH"/>
    <property type="match status" value="1"/>
</dbReference>
<dbReference type="InterPro" id="IPR020841">
    <property type="entry name" value="PKS_Beta-ketoAc_synthase_dom"/>
</dbReference>
<keyword evidence="6" id="KW-0560">Oxidoreductase</keyword>
<feature type="domain" description="Ketosynthase family 3 (KS3)" evidence="12">
    <location>
        <begin position="23"/>
        <end position="445"/>
    </location>
</feature>
<dbReference type="Gene3D" id="1.10.1200.10">
    <property type="entry name" value="ACP-like"/>
    <property type="match status" value="1"/>
</dbReference>
<dbReference type="InterPro" id="IPR016039">
    <property type="entry name" value="Thiolase-like"/>
</dbReference>
<dbReference type="SUPFAM" id="SSF47336">
    <property type="entry name" value="ACP-like"/>
    <property type="match status" value="1"/>
</dbReference>
<dbReference type="Pfam" id="PF00550">
    <property type="entry name" value="PP-binding"/>
    <property type="match status" value="1"/>
</dbReference>
<dbReference type="InterPro" id="IPR049552">
    <property type="entry name" value="PKS_DH_N"/>
</dbReference>
<keyword evidence="4" id="KW-0808">Transferase</keyword>
<evidence type="ECO:0000313" key="14">
    <source>
        <dbReference type="EMBL" id="KFH45393.1"/>
    </source>
</evidence>
<evidence type="ECO:0000256" key="8">
    <source>
        <dbReference type="ARBA" id="ARBA00023315"/>
    </source>
</evidence>
<dbReference type="InterPro" id="IPR011032">
    <property type="entry name" value="GroES-like_sf"/>
</dbReference>
<dbReference type="SMART" id="SM00827">
    <property type="entry name" value="PKS_AT"/>
    <property type="match status" value="1"/>
</dbReference>
<evidence type="ECO:0000256" key="10">
    <source>
        <dbReference type="SAM" id="MobiDB-lite"/>
    </source>
</evidence>
<dbReference type="GO" id="GO:0030639">
    <property type="term" value="P:polyketide biosynthetic process"/>
    <property type="evidence" value="ECO:0007669"/>
    <property type="project" value="UniProtKB-ARBA"/>
</dbReference>
<dbReference type="PROSITE" id="PS50075">
    <property type="entry name" value="CARRIER"/>
    <property type="match status" value="1"/>
</dbReference>
<dbReference type="Pfam" id="PF14765">
    <property type="entry name" value="PS-DH"/>
    <property type="match status" value="1"/>
</dbReference>
<dbReference type="HOGENOM" id="CLU_000022_31_1_1"/>
<organism evidence="14 15">
    <name type="scientific">Hapsidospora chrysogenum (strain ATCC 11550 / CBS 779.69 / DSM 880 / IAM 14645 / JCM 23072 / IMI 49137)</name>
    <name type="common">Acremonium chrysogenum</name>
    <dbReference type="NCBI Taxonomy" id="857340"/>
    <lineage>
        <taxon>Eukaryota</taxon>
        <taxon>Fungi</taxon>
        <taxon>Dikarya</taxon>
        <taxon>Ascomycota</taxon>
        <taxon>Pezizomycotina</taxon>
        <taxon>Sordariomycetes</taxon>
        <taxon>Hypocreomycetidae</taxon>
        <taxon>Hypocreales</taxon>
        <taxon>Bionectriaceae</taxon>
        <taxon>Hapsidospora</taxon>
    </lineage>
</organism>
<dbReference type="InterPro" id="IPR029063">
    <property type="entry name" value="SAM-dependent_MTases_sf"/>
</dbReference>
<dbReference type="InterPro" id="IPR013154">
    <property type="entry name" value="ADH-like_N"/>
</dbReference>
<dbReference type="InterPro" id="IPR050091">
    <property type="entry name" value="PKS_NRPS_Biosynth_Enz"/>
</dbReference>
<dbReference type="Gene3D" id="3.40.50.150">
    <property type="entry name" value="Vaccinia Virus protein VP39"/>
    <property type="match status" value="1"/>
</dbReference>
<dbReference type="InterPro" id="IPR057326">
    <property type="entry name" value="KR_dom"/>
</dbReference>
<dbReference type="PANTHER" id="PTHR43775:SF49">
    <property type="entry name" value="SYNTHASE, PUTATIVE (JCVI)-RELATED"/>
    <property type="match status" value="1"/>
</dbReference>
<comment type="caution">
    <text evidence="14">The sequence shown here is derived from an EMBL/GenBank/DDBJ whole genome shotgun (WGS) entry which is preliminary data.</text>
</comment>
<dbReference type="SUPFAM" id="SSF53335">
    <property type="entry name" value="S-adenosyl-L-methionine-dependent methyltransferases"/>
    <property type="match status" value="1"/>
</dbReference>
<accession>A0A086T7R1</accession>
<dbReference type="GO" id="GO:0032259">
    <property type="term" value="P:methylation"/>
    <property type="evidence" value="ECO:0007669"/>
    <property type="project" value="UniProtKB-KW"/>
</dbReference>
<evidence type="ECO:0000256" key="2">
    <source>
        <dbReference type="ARBA" id="ARBA00022553"/>
    </source>
</evidence>
<evidence type="ECO:0000256" key="3">
    <source>
        <dbReference type="ARBA" id="ARBA00022603"/>
    </source>
</evidence>
<dbReference type="InterPro" id="IPR016035">
    <property type="entry name" value="Acyl_Trfase/lysoPLipase"/>
</dbReference>
<dbReference type="SUPFAM" id="SSF51735">
    <property type="entry name" value="NAD(P)-binding Rossmann-fold domains"/>
    <property type="match status" value="2"/>
</dbReference>
<dbReference type="PROSITE" id="PS00606">
    <property type="entry name" value="KS3_1"/>
    <property type="match status" value="1"/>
</dbReference>
<dbReference type="PANTHER" id="PTHR43775">
    <property type="entry name" value="FATTY ACID SYNTHASE"/>
    <property type="match status" value="1"/>
</dbReference>
<dbReference type="InterPro" id="IPR014043">
    <property type="entry name" value="Acyl_transferase_dom"/>
</dbReference>
<sequence>MAEYNGQPSSNGHTAVNGYDAKYEPIAIVGMAMRLPGGVRNGNDFWDMMVHKKDGLCPVPEDRYNVQGFYTKEPTAGALRQPLGYFLHDVDLKQLDTSFFSLPKNELARLDPQHRQLLELTWECMESAGARNWRGTDIGCYVGVLGQDWRDLNSKETHPSGNYRVTGFEDSFLSNRLSFEFDLHGPSLTVKTACSSSMHALHLACDAIRLGDCSSALVAGSSLIFSPGMSLAFADQGILSPTGTCKTFDAGADGYARGEALNMLYIKKLSDAVEAGDPIRAVIRATAANCDGRGAASAGITTPSPVSQEALIRKTYAAAGIRDFSQTAYVECHGTGTQVGDPLEATAVGRVFGEKGVLITSVKPNVGHSEGAAGLTSIIKAVLSLENRTIPPNIFFNKPNPQIPFAEASLRVPVEPEPWPKDRKLRVSVNSFGIGGSNAHTNPRTKAIIEAWQPMAEDEHPQALTNGRSPRTLTNGHNGNHHTLTNGSDHEQSHLLVFSAQDADSLQRTIDNYAAFIPGSDAALRDLAYTLAVRREALTYRSFAVMDSVSNPLVHVPAEQAGPKPKVVFIFTGQGAQWPQMGKGLLHTNAVFRNTVRQLDRHLQAVLPSLGWTIEDELCKPASDSKIHTAEMSQPICTAVQIALVETLRAWGVTPEAVLGHSSGEMAAAYASGALSMEAAMTIASMRGITVQESTQVGGMAAVGLGREELMPLLVEGVVVACENSQRSSTISGDRKAVELVVARIKTELPDVFVRLLKVERAYHSHHMRAFGPTYQEQLKRGKVTSQEPRIAHYSSVTSSRITGEGALGPAYWRENLESPVRFNTALRTLRDDMGKEKAVFVEIGPHPALKGYVEQIVRDVGHANDVHIATLSRTSDCQLSLLTTAGKLFVQNCPGLDLSAVVSPGSVLTNLPSYSWTQNTVHWDESRVSEEWRFRGEPPHELLGTRVLELNNEPHWRNMISLDNLPWLEGHQVAGQIVFPAAGYVAMVGEAIRQLSGERVYSLRQVDIKSALVLAHAESVEVITTLAPLFASSPDSSPWYSFHVSSFNGTNWTTHCCGEARPRYDALSYPTDAEAAMTTMPRKVDPKSWYDMMDEAGFCYSGLFRGLENISSSTTASEALGVTSNVDLPGPPRYTMHPALIDQCFQMLCISSIQGQTHKYLRLAVPTYIEELVVLPGGSNLQVKATGVASQTGSFSGDVLAQHDGKASLFMRGLKSSPLESGSTPGQDLRLFQQFEWRPDSDLNPLERDFLTPEKGYTDGFLELESLFVLCAAEYVERIQASAATPDHLQKLHRWVREEIDRASNGGKMLVDNSHALCDRPERLSRIKTIAAQAQATRWAPCAVAMTRLLDSAPGILSGSVEPLTVLMEGDLLSRIYDILDAGDYSAAIRSMAHKNPRLRILEVGAGTGAATDKILKALTTSYGTRSYSKYTYTDISPGFMNAAKERFRGYANIDYRVLDVSKDPADQGFELASYDLIICANVIHATPSLRTSLTHLRTLLRPAGQLFLQELSPEAKWINFVWGHLPGWWLGENDGRPDSPWVSPQRWTDELMATGFQAPHTIVYDYPPPLHINASIIARVASEAKPASTVTLLCTSEEEPLVHAMREKLQAGGSDVKVAVFGHESAVPTSSYEGDIICFLDKPAPILHDMPQETFQLLFRHLLAARGNIFWITGLAQINCPDPRNGMVLGLARSLRQEEKTKMYTIELDDKTPVDKAINHIAAIQAASHSEPPSDDMDLDWEYAIIDGLVYVPRMHWQTRVGMLQEQAANEETTVNLKTQSLAIGSPGLLHTMHWEEQPVPELGEDEVRIRVKSVAMNFKDVLIAMAIVNADLSEIGRDVAGVVEARGSAVTDLEVGDRVISLFPGCFTTYKVLPASHCVKMESNLSFEEGAAIPCVYATAMMALVDKGNLKKGQTVLIQSACGGVGLSAVQIALSIGAQPLLGKVFCTVGNPTKAAYLVDHFGIPPAHIFNSRDDSFAADVIKATSGRGVDLVLNSLAGELLHASWKCVAEFGVMVEIGKRDFQRHAKLGMDVFELNRSFVGFDLGHVLLHRPTGALDALQRCMELLRSGAIKPLPLAKIFDASEVQEAFRSMQGGQHIGKMVVNMPDEPLTLQAAKPWPEVKFRSDRSYMLVGGLGGLGKATAGWMAEHGARHIVFLSRSGDSHQHARDFLAELQSLGCQTQVFTGSVGSKADVEAAVRGASLPIAGVMNMSLVLKDVAAANMTFEDWNAVMQPKVQGTWNLHEALPSNLDFFVLFGSYSGIAGQSGQVNYGAANTYVDAFVQYRHAQGLAASVVDLGAVGDAGYVSQNPDVLAFMRSSGTYMLHSWEVLDAVQLAVQRSRPLPPSSEHSSAGYINSSQIILGVLTGTSISDKRARVPWKRDPRMSYYQNLTSDADAPMGAPSRHDDVRELLAQASSSPEMLATEETQRVIASALGMALASFLLRPPEQMHPDLSLASIGVDSLVAMELRNWVRQKFAVELKTLDIIQSTSLLALAELVAQSLTLRYRGDGC</sequence>
<dbReference type="SMART" id="SM00823">
    <property type="entry name" value="PKS_PP"/>
    <property type="match status" value="1"/>
</dbReference>
<dbReference type="Pfam" id="PF00109">
    <property type="entry name" value="ketoacyl-synt"/>
    <property type="match status" value="1"/>
</dbReference>
<name>A0A086T7R1_HAPC1</name>
<dbReference type="SMART" id="SM00822">
    <property type="entry name" value="PKS_KR"/>
    <property type="match status" value="1"/>
</dbReference>
<dbReference type="InterPro" id="IPR014031">
    <property type="entry name" value="Ketoacyl_synth_C"/>
</dbReference>
<dbReference type="OrthoDB" id="329835at2759"/>
<dbReference type="Pfam" id="PF21089">
    <property type="entry name" value="PKS_DH_N"/>
    <property type="match status" value="1"/>
</dbReference>
<dbReference type="InterPro" id="IPR020806">
    <property type="entry name" value="PKS_PP-bd"/>
</dbReference>
<keyword evidence="8" id="KW-0012">Acyltransferase</keyword>
<dbReference type="Gene3D" id="3.40.50.720">
    <property type="entry name" value="NAD(P)-binding Rossmann-like Domain"/>
    <property type="match status" value="1"/>
</dbReference>
<dbReference type="GO" id="GO:0008168">
    <property type="term" value="F:methyltransferase activity"/>
    <property type="evidence" value="ECO:0007669"/>
    <property type="project" value="UniProtKB-KW"/>
</dbReference>
<dbReference type="InterPro" id="IPR042104">
    <property type="entry name" value="PKS_dehydratase_sf"/>
</dbReference>
<dbReference type="InterPro" id="IPR032821">
    <property type="entry name" value="PKS_assoc"/>
</dbReference>
<dbReference type="InterPro" id="IPR001227">
    <property type="entry name" value="Ac_transferase_dom_sf"/>
</dbReference>
<dbReference type="InterPro" id="IPR049900">
    <property type="entry name" value="PKS_mFAS_DH"/>
</dbReference>
<gene>
    <name evidence="14" type="ORF">ACRE_038250</name>
</gene>
<dbReference type="SMART" id="SM00829">
    <property type="entry name" value="PKS_ER"/>
    <property type="match status" value="1"/>
</dbReference>
<dbReference type="Gene3D" id="3.40.47.10">
    <property type="match status" value="1"/>
</dbReference>
<evidence type="ECO:0000256" key="4">
    <source>
        <dbReference type="ARBA" id="ARBA00022679"/>
    </source>
</evidence>
<evidence type="ECO:0000259" key="11">
    <source>
        <dbReference type="PROSITE" id="PS50075"/>
    </source>
</evidence>
<dbReference type="PROSITE" id="PS52004">
    <property type="entry name" value="KS3_2"/>
    <property type="match status" value="1"/>
</dbReference>
<dbReference type="InterPro" id="IPR036291">
    <property type="entry name" value="NAD(P)-bd_dom_sf"/>
</dbReference>
<dbReference type="GO" id="GO:0016491">
    <property type="term" value="F:oxidoreductase activity"/>
    <property type="evidence" value="ECO:0007669"/>
    <property type="project" value="UniProtKB-KW"/>
</dbReference>
<dbReference type="InterPro" id="IPR049551">
    <property type="entry name" value="PKS_DH_C"/>
</dbReference>
<dbReference type="SMART" id="SM00825">
    <property type="entry name" value="PKS_KS"/>
    <property type="match status" value="1"/>
</dbReference>
<dbReference type="Pfam" id="PF08242">
    <property type="entry name" value="Methyltransf_12"/>
    <property type="match status" value="1"/>
</dbReference>
<dbReference type="InterPro" id="IPR006162">
    <property type="entry name" value="Ppantetheine_attach_site"/>
</dbReference>
<feature type="region of interest" description="C-terminal hotdog fold" evidence="9">
    <location>
        <begin position="1082"/>
        <end position="1226"/>
    </location>
</feature>
<dbReference type="Pfam" id="PF02801">
    <property type="entry name" value="Ketoacyl-synt_C"/>
    <property type="match status" value="1"/>
</dbReference>
<dbReference type="GO" id="GO:0006633">
    <property type="term" value="P:fatty acid biosynthetic process"/>
    <property type="evidence" value="ECO:0007669"/>
    <property type="project" value="InterPro"/>
</dbReference>
<dbReference type="InterPro" id="IPR014030">
    <property type="entry name" value="Ketoacyl_synth_N"/>
</dbReference>
<feature type="region of interest" description="N-terminal hotdog fold" evidence="9">
    <location>
        <begin position="941"/>
        <end position="1068"/>
    </location>
</feature>
<dbReference type="InterPro" id="IPR016036">
    <property type="entry name" value="Malonyl_transacylase_ACP-bd"/>
</dbReference>
<dbReference type="GO" id="GO:0031177">
    <property type="term" value="F:phosphopantetheine binding"/>
    <property type="evidence" value="ECO:0007669"/>
    <property type="project" value="InterPro"/>
</dbReference>
<dbReference type="InterPro" id="IPR018201">
    <property type="entry name" value="Ketoacyl_synth_AS"/>
</dbReference>
<feature type="active site" description="Proton acceptor; for dehydratase activity" evidence="9">
    <location>
        <position position="972"/>
    </location>
</feature>
<dbReference type="SUPFAM" id="SSF52151">
    <property type="entry name" value="FabD/lysophospholipase-like"/>
    <property type="match status" value="1"/>
</dbReference>
<dbReference type="Gene3D" id="3.30.70.3290">
    <property type="match status" value="1"/>
</dbReference>
<dbReference type="Pfam" id="PF16197">
    <property type="entry name" value="KAsynt_C_assoc"/>
    <property type="match status" value="1"/>
</dbReference>
<evidence type="ECO:0000256" key="1">
    <source>
        <dbReference type="ARBA" id="ARBA00022450"/>
    </source>
</evidence>
<feature type="domain" description="Carrier" evidence="11">
    <location>
        <begin position="2425"/>
        <end position="2507"/>
    </location>
</feature>
<evidence type="ECO:0000256" key="5">
    <source>
        <dbReference type="ARBA" id="ARBA00022857"/>
    </source>
</evidence>
<dbReference type="Proteomes" id="UP000029964">
    <property type="component" value="Unassembled WGS sequence"/>
</dbReference>
<evidence type="ECO:0000256" key="9">
    <source>
        <dbReference type="PROSITE-ProRule" id="PRU01363"/>
    </source>
</evidence>
<feature type="domain" description="PKS/mFAS DH" evidence="13">
    <location>
        <begin position="941"/>
        <end position="1226"/>
    </location>
</feature>
<keyword evidence="15" id="KW-1185">Reference proteome</keyword>
<dbReference type="Pfam" id="PF00698">
    <property type="entry name" value="Acyl_transf_1"/>
    <property type="match status" value="1"/>
</dbReference>
<evidence type="ECO:0000256" key="7">
    <source>
        <dbReference type="ARBA" id="ARBA00023268"/>
    </source>
</evidence>
<dbReference type="InterPro" id="IPR009081">
    <property type="entry name" value="PP-bd_ACP"/>
</dbReference>
<dbReference type="Pfam" id="PF13602">
    <property type="entry name" value="ADH_zinc_N_2"/>
    <property type="match status" value="1"/>
</dbReference>
<dbReference type="EMBL" id="JPKY01000033">
    <property type="protein sequence ID" value="KFH45393.1"/>
    <property type="molecule type" value="Genomic_DNA"/>
</dbReference>
<dbReference type="InterPro" id="IPR056501">
    <property type="entry name" value="NAD-bd_HRPKS_sdrA"/>
</dbReference>
<protein>
    <submittedName>
        <fullName evidence="14">Lovastatin nonaketide synthase-like protein</fullName>
    </submittedName>
</protein>
<dbReference type="CDD" id="cd05195">
    <property type="entry name" value="enoyl_red"/>
    <property type="match status" value="1"/>
</dbReference>
<dbReference type="SUPFAM" id="SSF50129">
    <property type="entry name" value="GroES-like"/>
    <property type="match status" value="1"/>
</dbReference>
<dbReference type="SUPFAM" id="SSF55048">
    <property type="entry name" value="Probable ACP-binding domain of malonyl-CoA ACP transacylase"/>
    <property type="match status" value="1"/>
</dbReference>
<keyword evidence="3" id="KW-0489">Methyltransferase</keyword>
<dbReference type="CDD" id="cd02440">
    <property type="entry name" value="AdoMet_MTases"/>
    <property type="match status" value="1"/>
</dbReference>
<dbReference type="GO" id="GO:0004315">
    <property type="term" value="F:3-oxoacyl-[acyl-carrier-protein] synthase activity"/>
    <property type="evidence" value="ECO:0007669"/>
    <property type="project" value="InterPro"/>
</dbReference>
<dbReference type="Pfam" id="PF08240">
    <property type="entry name" value="ADH_N"/>
    <property type="match status" value="1"/>
</dbReference>
<dbReference type="InterPro" id="IPR020807">
    <property type="entry name" value="PKS_DH"/>
</dbReference>
<keyword evidence="5" id="KW-0521">NADP</keyword>
<dbReference type="InterPro" id="IPR013217">
    <property type="entry name" value="Methyltransf_12"/>
</dbReference>